<organism evidence="2 3">
    <name type="scientific">Bifidobacterium longum</name>
    <dbReference type="NCBI Taxonomy" id="216816"/>
    <lineage>
        <taxon>Bacteria</taxon>
        <taxon>Bacillati</taxon>
        <taxon>Actinomycetota</taxon>
        <taxon>Actinomycetes</taxon>
        <taxon>Bifidobacteriales</taxon>
        <taxon>Bifidobacteriaceae</taxon>
        <taxon>Bifidobacterium</taxon>
    </lineage>
</organism>
<evidence type="ECO:0000256" key="1">
    <source>
        <dbReference type="SAM" id="MobiDB-lite"/>
    </source>
</evidence>
<protein>
    <submittedName>
        <fullName evidence="2">Uncharacterized protein</fullName>
    </submittedName>
</protein>
<dbReference type="Proteomes" id="UP000638311">
    <property type="component" value="Unassembled WGS sequence"/>
</dbReference>
<feature type="compositionally biased region" description="Low complexity" evidence="1">
    <location>
        <begin position="7"/>
        <end position="17"/>
    </location>
</feature>
<feature type="region of interest" description="Disordered" evidence="1">
    <location>
        <begin position="1"/>
        <end position="32"/>
    </location>
</feature>
<reference evidence="2" key="1">
    <citation type="journal article" date="2019" name="Nat. Med.">
        <title>A library of human gut bacterial isolates paired with longitudinal multiomics data enables mechanistic microbiome research.</title>
        <authorList>
            <person name="Poyet M."/>
            <person name="Groussin M."/>
            <person name="Gibbons S.M."/>
            <person name="Avila-Pacheco J."/>
            <person name="Jiang X."/>
            <person name="Kearney S.M."/>
            <person name="Perrotta A.R."/>
            <person name="Berdy B."/>
            <person name="Zhao S."/>
            <person name="Lieberman T.D."/>
            <person name="Swanson P.K."/>
            <person name="Smith M."/>
            <person name="Roesemann S."/>
            <person name="Alexander J.E."/>
            <person name="Rich S.A."/>
            <person name="Livny J."/>
            <person name="Vlamakis H."/>
            <person name="Clish C."/>
            <person name="Bullock K."/>
            <person name="Deik A."/>
            <person name="Scott J."/>
            <person name="Pierce K.A."/>
            <person name="Xavier R.J."/>
            <person name="Alm E.J."/>
        </authorList>
    </citation>
    <scope>NUCLEOTIDE SEQUENCE</scope>
    <source>
        <strain evidence="2">BIOML-A409</strain>
    </source>
</reference>
<proteinExistence type="predicted"/>
<sequence length="78" mass="9036">MADDFLNKLAQQANQQLGDNESPFKQKKEVTRPVQVRESTYKMVKDIAYHKDAKIVDVIDSMLKYAINSDEFSKKNNK</sequence>
<gene>
    <name evidence="2" type="ORF">GUA24_10995</name>
</gene>
<comment type="caution">
    <text evidence="2">The sequence shown here is derived from an EMBL/GenBank/DDBJ whole genome shotgun (WGS) entry which is preliminary data.</text>
</comment>
<name>A0A6B1XHP4_BIFLN</name>
<evidence type="ECO:0000313" key="3">
    <source>
        <dbReference type="Proteomes" id="UP000638311"/>
    </source>
</evidence>
<dbReference type="EMBL" id="WXDR01000058">
    <property type="protein sequence ID" value="MZU09455.1"/>
    <property type="molecule type" value="Genomic_DNA"/>
</dbReference>
<evidence type="ECO:0000313" key="2">
    <source>
        <dbReference type="EMBL" id="MZU09455.1"/>
    </source>
</evidence>
<accession>A0A6B1XHP4</accession>
<feature type="compositionally biased region" description="Basic and acidic residues" evidence="1">
    <location>
        <begin position="22"/>
        <end position="31"/>
    </location>
</feature>
<dbReference type="AlphaFoldDB" id="A0A6B1XHP4"/>